<evidence type="ECO:0000313" key="3">
    <source>
        <dbReference type="WBParaSite" id="PTRK_0000760200.1"/>
    </source>
</evidence>
<reference evidence="3" key="1">
    <citation type="submission" date="2017-02" db="UniProtKB">
        <authorList>
            <consortium name="WormBaseParasite"/>
        </authorList>
    </citation>
    <scope>IDENTIFICATION</scope>
</reference>
<name>A0A0N4ZI48_PARTI</name>
<dbReference type="WBParaSite" id="PTRK_0000760200.1">
    <property type="protein sequence ID" value="PTRK_0000760200.1"/>
    <property type="gene ID" value="PTRK_0000760200"/>
</dbReference>
<protein>
    <submittedName>
        <fullName evidence="3">Piwi domain-containing protein</fullName>
    </submittedName>
</protein>
<feature type="compositionally biased region" description="Pro residues" evidence="1">
    <location>
        <begin position="626"/>
        <end position="640"/>
    </location>
</feature>
<feature type="compositionally biased region" description="Gly residues" evidence="1">
    <location>
        <begin position="644"/>
        <end position="660"/>
    </location>
</feature>
<accession>A0A0N4ZI48</accession>
<dbReference type="Proteomes" id="UP000038045">
    <property type="component" value="Unplaced"/>
</dbReference>
<feature type="compositionally biased region" description="Basic and acidic residues" evidence="1">
    <location>
        <begin position="599"/>
        <end position="621"/>
    </location>
</feature>
<dbReference type="AlphaFoldDB" id="A0A0N4ZI48"/>
<organism evidence="2 3">
    <name type="scientific">Parastrongyloides trichosuri</name>
    <name type="common">Possum-specific nematode worm</name>
    <dbReference type="NCBI Taxonomy" id="131310"/>
    <lineage>
        <taxon>Eukaryota</taxon>
        <taxon>Metazoa</taxon>
        <taxon>Ecdysozoa</taxon>
        <taxon>Nematoda</taxon>
        <taxon>Chromadorea</taxon>
        <taxon>Rhabditida</taxon>
        <taxon>Tylenchina</taxon>
        <taxon>Panagrolaimomorpha</taxon>
        <taxon>Strongyloidoidea</taxon>
        <taxon>Strongyloididae</taxon>
        <taxon>Parastrongyloides</taxon>
    </lineage>
</organism>
<evidence type="ECO:0000256" key="1">
    <source>
        <dbReference type="SAM" id="MobiDB-lite"/>
    </source>
</evidence>
<keyword evidence="2" id="KW-1185">Reference proteome</keyword>
<sequence length="660" mass="73086">MSVFNAMIKIKYYHTVHNCPNDPAEQQKAAKANKVKKCKAVGHTKDLVAFYSPHVSWTYNAGPGIRLPKQAASKSEAIKNMETAIMEIIHKVQRNIAPNSMLKESNFVGIDTDTKVANIFYHLKPPTCESIECVPIKSVFWGSDSNSISININKPATGSVGKSLYYLDDEHTNVHTGSTCLGNGTNSMTGEVLWLPFRFRVSFVKNSQLRRMCVQHWNKIKNRVRANLNKKYLIKDMNWEDPKILIGKYSPHIKFTYQRNDTLRISGQPSTRDEANDNLTGAINRAVQRIKNSIAPKVEVVPVQLLTNSEIGEFPLHRNGNKFTKVTCFPFGDIKWGSVKDSLRIIIEKSSIQEATLPQVIYTCNADPNCKDIGFEKTLYGRYNPRLEWTYPTNAHEVVDGQALAQPRAKENLRKAMRRAVEKVKRSMNNKIEVGDVKIDSGTEIGGFIFSKERTETTGTKVTCVPYADVLWGSTGDTLKVIIEKSTGSTKTIRPDYVIENDRVYKYTNNNNKEKVWLDFAVRIEFEKGPEMPKMCDAHWNHIIEKLENQLRGDIDVNGLTYNNRPSGGGSRPSGGGSSSGGGRGSGGGRSSGGNGKGSSDRGKGGRKCDHGIIGHHDCHHGPAPVRIPRPAPIRMPKPAPIRMGGGGGGGCRGGGRGRH</sequence>
<proteinExistence type="predicted"/>
<feature type="compositionally biased region" description="Gly residues" evidence="1">
    <location>
        <begin position="567"/>
        <end position="597"/>
    </location>
</feature>
<evidence type="ECO:0000313" key="2">
    <source>
        <dbReference type="Proteomes" id="UP000038045"/>
    </source>
</evidence>
<feature type="region of interest" description="Disordered" evidence="1">
    <location>
        <begin position="558"/>
        <end position="660"/>
    </location>
</feature>